<evidence type="ECO:0000313" key="9">
    <source>
        <dbReference type="Proteomes" id="UP000796880"/>
    </source>
</evidence>
<gene>
    <name evidence="8" type="ORF">FNV43_RR00130</name>
</gene>
<dbReference type="GO" id="GO:0048544">
    <property type="term" value="P:recognition of pollen"/>
    <property type="evidence" value="ECO:0007669"/>
    <property type="project" value="InterPro"/>
</dbReference>
<dbReference type="InterPro" id="IPR035446">
    <property type="entry name" value="SLSG/EP1"/>
</dbReference>
<dbReference type="InterPro" id="IPR003609">
    <property type="entry name" value="Pan_app"/>
</dbReference>
<dbReference type="OrthoDB" id="1178598at2759"/>
<evidence type="ECO:0000256" key="4">
    <source>
        <dbReference type="ARBA" id="ARBA00023180"/>
    </source>
</evidence>
<comment type="caution">
    <text evidence="8">The sequence shown here is derived from an EMBL/GenBank/DDBJ whole genome shotgun (WGS) entry which is preliminary data.</text>
</comment>
<evidence type="ECO:0000256" key="1">
    <source>
        <dbReference type="ARBA" id="ARBA00003061"/>
    </source>
</evidence>
<dbReference type="InterPro" id="IPR001480">
    <property type="entry name" value="Bulb-type_lectin_dom"/>
</dbReference>
<keyword evidence="3" id="KW-1015">Disulfide bond</keyword>
<dbReference type="Pfam" id="PF00954">
    <property type="entry name" value="S_locus_glycop"/>
    <property type="match status" value="1"/>
</dbReference>
<organism evidence="8 9">
    <name type="scientific">Rhamnella rubrinervis</name>
    <dbReference type="NCBI Taxonomy" id="2594499"/>
    <lineage>
        <taxon>Eukaryota</taxon>
        <taxon>Viridiplantae</taxon>
        <taxon>Streptophyta</taxon>
        <taxon>Embryophyta</taxon>
        <taxon>Tracheophyta</taxon>
        <taxon>Spermatophyta</taxon>
        <taxon>Magnoliopsida</taxon>
        <taxon>eudicotyledons</taxon>
        <taxon>Gunneridae</taxon>
        <taxon>Pentapetalae</taxon>
        <taxon>rosids</taxon>
        <taxon>fabids</taxon>
        <taxon>Rosales</taxon>
        <taxon>Rhamnaceae</taxon>
        <taxon>rhamnoid group</taxon>
        <taxon>Rhamneae</taxon>
        <taxon>Rhamnella</taxon>
    </lineage>
</organism>
<dbReference type="Pfam" id="PF08276">
    <property type="entry name" value="PAN_2"/>
    <property type="match status" value="1"/>
</dbReference>
<feature type="domain" description="Bulb-type lectin" evidence="6">
    <location>
        <begin position="29"/>
        <end position="154"/>
    </location>
</feature>
<dbReference type="AlphaFoldDB" id="A0A8K0HN37"/>
<evidence type="ECO:0000256" key="2">
    <source>
        <dbReference type="ARBA" id="ARBA00022729"/>
    </source>
</evidence>
<evidence type="ECO:0000259" key="6">
    <source>
        <dbReference type="PROSITE" id="PS50927"/>
    </source>
</evidence>
<dbReference type="Proteomes" id="UP000796880">
    <property type="component" value="Unassembled WGS sequence"/>
</dbReference>
<dbReference type="FunFam" id="2.90.10.10:FF:000005">
    <property type="entry name" value="G-type lectin S-receptor-like serine/threonine-protein kinase"/>
    <property type="match status" value="1"/>
</dbReference>
<dbReference type="CDD" id="cd00028">
    <property type="entry name" value="B_lectin"/>
    <property type="match status" value="1"/>
</dbReference>
<dbReference type="InterPro" id="IPR000858">
    <property type="entry name" value="S_locus_glycoprot_dom"/>
</dbReference>
<keyword evidence="2 5" id="KW-0732">Signal</keyword>
<evidence type="ECO:0000259" key="7">
    <source>
        <dbReference type="PROSITE" id="PS50948"/>
    </source>
</evidence>
<dbReference type="CDD" id="cd01098">
    <property type="entry name" value="PAN_AP_plant"/>
    <property type="match status" value="1"/>
</dbReference>
<dbReference type="PROSITE" id="PS50927">
    <property type="entry name" value="BULB_LECTIN"/>
    <property type="match status" value="1"/>
</dbReference>
<dbReference type="PROSITE" id="PS50948">
    <property type="entry name" value="PAN"/>
    <property type="match status" value="1"/>
</dbReference>
<dbReference type="SUPFAM" id="SSF51110">
    <property type="entry name" value="alpha-D-mannose-specific plant lectins"/>
    <property type="match status" value="1"/>
</dbReference>
<dbReference type="PANTHER" id="PTHR32444">
    <property type="entry name" value="BULB-TYPE LECTIN DOMAIN-CONTAINING PROTEIN"/>
    <property type="match status" value="1"/>
</dbReference>
<keyword evidence="9" id="KW-1185">Reference proteome</keyword>
<name>A0A8K0HN37_9ROSA</name>
<evidence type="ECO:0000313" key="8">
    <source>
        <dbReference type="EMBL" id="KAF3455500.1"/>
    </source>
</evidence>
<comment type="function">
    <text evidence="1">Involved in sporophytic self-incompatibility system (the inability of flowering plants to achieve self-fertilization).</text>
</comment>
<evidence type="ECO:0000256" key="3">
    <source>
        <dbReference type="ARBA" id="ARBA00023157"/>
    </source>
</evidence>
<dbReference type="PIRSF" id="PIRSF002686">
    <property type="entry name" value="SLG"/>
    <property type="match status" value="1"/>
</dbReference>
<feature type="domain" description="Apple" evidence="7">
    <location>
        <begin position="348"/>
        <end position="429"/>
    </location>
</feature>
<dbReference type="SMART" id="SM00473">
    <property type="entry name" value="PAN_AP"/>
    <property type="match status" value="1"/>
</dbReference>
<keyword evidence="4" id="KW-0325">Glycoprotein</keyword>
<feature type="chain" id="PRO_5035422717" evidence="5">
    <location>
        <begin position="25"/>
        <end position="450"/>
    </location>
</feature>
<dbReference type="SMART" id="SM00108">
    <property type="entry name" value="B_lectin"/>
    <property type="match status" value="1"/>
</dbReference>
<reference evidence="8" key="1">
    <citation type="submission" date="2020-03" db="EMBL/GenBank/DDBJ databases">
        <title>A high-quality chromosome-level genome assembly of a woody plant with both climbing and erect habits, Rhamnella rubrinervis.</title>
        <authorList>
            <person name="Lu Z."/>
            <person name="Yang Y."/>
            <person name="Zhu X."/>
            <person name="Sun Y."/>
        </authorList>
    </citation>
    <scope>NUCLEOTIDE SEQUENCE</scope>
    <source>
        <strain evidence="8">BYM</strain>
        <tissue evidence="8">Leaf</tissue>
    </source>
</reference>
<proteinExistence type="predicted"/>
<dbReference type="Gene3D" id="2.90.10.10">
    <property type="entry name" value="Bulb-type lectin domain"/>
    <property type="match status" value="1"/>
</dbReference>
<protein>
    <submittedName>
        <fullName evidence="8">Uncharacterized protein</fullName>
    </submittedName>
</protein>
<dbReference type="PANTHER" id="PTHR32444:SF63">
    <property type="entry name" value="G-TYPE LECTIN S-RECEPTOR-LIKE SERINE_THREONINE-PROTEIN KINASE RKS1"/>
    <property type="match status" value="1"/>
</dbReference>
<dbReference type="Pfam" id="PF01453">
    <property type="entry name" value="B_lectin"/>
    <property type="match status" value="1"/>
</dbReference>
<accession>A0A8K0HN37</accession>
<evidence type="ECO:0000256" key="5">
    <source>
        <dbReference type="SAM" id="SignalP"/>
    </source>
</evidence>
<feature type="signal peptide" evidence="5">
    <location>
        <begin position="1"/>
        <end position="24"/>
    </location>
</feature>
<sequence length="450" mass="50719">MIMNSVPWIPYILFHFMFLRLCSSLDTISITQPIRDGDGGGDVLVSNGETFAIGFFSPGKSNYRYVGIWYHKITEKTVVWVANRDNPINGTSGFLSIDTQGNLVLFDNNDQTVPVWSTNSSSLPTNEYSEAQLLDSGNLVLFQNESKRLLWQSFDYPTDTMLPNMKLGIDRRTGLSRFLASWKSADDPRIGNYTVRIDPAGSPQLILYEGQVPWFRVGHWNGIRLSGVLVFKMDPLYYYTFVNNDTEISFMWTMYNMSILSRIVVVGSRFVQRTIRYDQERGWREFMTSPEEPCDQYGHCGAFGLCDPNNTTEFECTCLPGFEPKSHNEWNFRDGTHGCVRKPGSLICSKGEGFVKLENVKVPDTSKVVVINGLSLEACEKECLRSCNCTAYASANISEGGSGCIAWHGDLVDTRIFTAGGQDFYLRVDERVLGKCNTSIYVFDETSKSP</sequence>
<dbReference type="InterPro" id="IPR036426">
    <property type="entry name" value="Bulb-type_lectin_dom_sf"/>
</dbReference>
<dbReference type="EMBL" id="VOIH02000001">
    <property type="protein sequence ID" value="KAF3455500.1"/>
    <property type="molecule type" value="Genomic_DNA"/>
</dbReference>